<comment type="cofactor">
    <cofactor evidence="6 7">
        <name>FAD</name>
        <dbReference type="ChEBI" id="CHEBI:57692"/>
    </cofactor>
    <text evidence="6 7">Binds 1 FAD per subunit.</text>
</comment>
<dbReference type="NCBIfam" id="TIGR02765">
    <property type="entry name" value="crypto_DASH"/>
    <property type="match status" value="1"/>
</dbReference>
<evidence type="ECO:0000259" key="8">
    <source>
        <dbReference type="PROSITE" id="PS51645"/>
    </source>
</evidence>
<evidence type="ECO:0000256" key="5">
    <source>
        <dbReference type="ARBA" id="ARBA00022991"/>
    </source>
</evidence>
<comment type="function">
    <text evidence="7">May have a photoreceptor function.</text>
</comment>
<organism evidence="9 10">
    <name type="scientific">Allopseudospirillum japonicum</name>
    <dbReference type="NCBI Taxonomy" id="64971"/>
    <lineage>
        <taxon>Bacteria</taxon>
        <taxon>Pseudomonadati</taxon>
        <taxon>Pseudomonadota</taxon>
        <taxon>Gammaproteobacteria</taxon>
        <taxon>Oceanospirillales</taxon>
        <taxon>Oceanospirillaceae</taxon>
        <taxon>Allopseudospirillum</taxon>
    </lineage>
</organism>
<dbReference type="InterPro" id="IPR002081">
    <property type="entry name" value="Cryptochrome/DNA_photolyase_1"/>
</dbReference>
<dbReference type="PANTHER" id="PTHR11455:SF22">
    <property type="entry name" value="CRYPTOCHROME DASH"/>
    <property type="match status" value="1"/>
</dbReference>
<dbReference type="SUPFAM" id="SSF48173">
    <property type="entry name" value="Cryptochrome/photolyase FAD-binding domain"/>
    <property type="match status" value="1"/>
</dbReference>
<sequence length="438" mass="50522">MSRYKTALLVFDRDLRLQNQAALAEACAQSEQLLCVHFLNTQTQGWGAIHSQARAPAAQAFYWQALVDLQTRLAEFGQSLWILEKPAKEVFPSLIDEYSIQAVYLSEHADFNQQKQWGFLKSAFPYLNWHLYHTHSLWSLEALPFSLDDLPDTFSAFRRQLEKTKLMPPKPLPAPKYWPPSPVKINQNTLKIADSLNFKGGETNALIHLQNYFNQDHALSYKQTRNALMGENTSTCFSPWLAQGCISAAQILEALRTFECQHQANESTYWIYFELLWREYFHLYARKYQGKLFHSQGIHKEKKTIGGSFYAQRFAKWCAGNTPNDLINACMHQLNAQGFLSNRGRQLVASYLIYDLGIDWRYGAAYFEKHLLDYDVAVNWGNWQYIAGVGADPRGGRHFNISKQAELYDAKRHYRNLWQGQATCLPLDAVGIDDWPLE</sequence>
<dbReference type="InterPro" id="IPR036155">
    <property type="entry name" value="Crypto/Photolyase_N_sf"/>
</dbReference>
<dbReference type="Proteomes" id="UP000242999">
    <property type="component" value="Unassembled WGS sequence"/>
</dbReference>
<protein>
    <recommendedName>
        <fullName evidence="2 7">Cryptochrome DASH</fullName>
    </recommendedName>
</protein>
<evidence type="ECO:0000256" key="2">
    <source>
        <dbReference type="ARBA" id="ARBA00017881"/>
    </source>
</evidence>
<keyword evidence="4 6" id="KW-0274">FAD</keyword>
<dbReference type="Gene3D" id="1.10.579.10">
    <property type="entry name" value="DNA Cyclobutane Dipyrimidine Photolyase, subunit A, domain 3"/>
    <property type="match status" value="1"/>
</dbReference>
<name>A0A1H6TB71_9GAMM</name>
<gene>
    <name evidence="9" type="ORF">SAMN05421831_10918</name>
</gene>
<dbReference type="Pfam" id="PF00875">
    <property type="entry name" value="DNA_photolyase"/>
    <property type="match status" value="1"/>
</dbReference>
<feature type="binding site" evidence="6">
    <location>
        <begin position="233"/>
        <end position="238"/>
    </location>
    <ligand>
        <name>FAD</name>
        <dbReference type="ChEBI" id="CHEBI:57692"/>
    </ligand>
</feature>
<reference evidence="10" key="1">
    <citation type="submission" date="2016-10" db="EMBL/GenBank/DDBJ databases">
        <authorList>
            <person name="Varghese N."/>
            <person name="Submissions S."/>
        </authorList>
    </citation>
    <scope>NUCLEOTIDE SEQUENCE [LARGE SCALE GENOMIC DNA]</scope>
    <source>
        <strain evidence="10">DSM 7165</strain>
    </source>
</reference>
<dbReference type="Gene3D" id="3.40.50.620">
    <property type="entry name" value="HUPs"/>
    <property type="match status" value="1"/>
</dbReference>
<evidence type="ECO:0000256" key="1">
    <source>
        <dbReference type="ARBA" id="ARBA00005862"/>
    </source>
</evidence>
<evidence type="ECO:0000256" key="6">
    <source>
        <dbReference type="PIRSR" id="PIRSR602081-1"/>
    </source>
</evidence>
<dbReference type="PANTHER" id="PTHR11455">
    <property type="entry name" value="CRYPTOCHROME"/>
    <property type="match status" value="1"/>
</dbReference>
<evidence type="ECO:0000256" key="4">
    <source>
        <dbReference type="ARBA" id="ARBA00022827"/>
    </source>
</evidence>
<dbReference type="EMBL" id="FNYH01000009">
    <property type="protein sequence ID" value="SEI74347.1"/>
    <property type="molecule type" value="Genomic_DNA"/>
</dbReference>
<keyword evidence="3 6" id="KW-0285">Flavoprotein</keyword>
<dbReference type="AlphaFoldDB" id="A0A1H6TB71"/>
<dbReference type="RefSeq" id="WP_093310469.1">
    <property type="nucleotide sequence ID" value="NZ_FNYH01000009.1"/>
</dbReference>
<dbReference type="InterPro" id="IPR005101">
    <property type="entry name" value="Cryptochr/Photolyase_FAD-bd"/>
</dbReference>
<evidence type="ECO:0000256" key="3">
    <source>
        <dbReference type="ARBA" id="ARBA00022630"/>
    </source>
</evidence>
<dbReference type="PROSITE" id="PS51645">
    <property type="entry name" value="PHR_CRY_ALPHA_BETA"/>
    <property type="match status" value="1"/>
</dbReference>
<dbReference type="STRING" id="64971.SAMN05421831_10918"/>
<evidence type="ECO:0000313" key="9">
    <source>
        <dbReference type="EMBL" id="SEI74347.1"/>
    </source>
</evidence>
<keyword evidence="9" id="KW-0456">Lyase</keyword>
<feature type="domain" description="Photolyase/cryptochrome alpha/beta" evidence="8">
    <location>
        <begin position="5"/>
        <end position="137"/>
    </location>
</feature>
<accession>A0A1H6TB71</accession>
<evidence type="ECO:0000256" key="7">
    <source>
        <dbReference type="RuleBase" id="RU367151"/>
    </source>
</evidence>
<evidence type="ECO:0000313" key="10">
    <source>
        <dbReference type="Proteomes" id="UP000242999"/>
    </source>
</evidence>
<dbReference type="GO" id="GO:0000719">
    <property type="term" value="P:photoreactive repair"/>
    <property type="evidence" value="ECO:0007669"/>
    <property type="project" value="TreeGrafter"/>
</dbReference>
<dbReference type="InterPro" id="IPR036134">
    <property type="entry name" value="Crypto/Photolyase_FAD-like_sf"/>
</dbReference>
<comment type="cofactor">
    <cofactor evidence="7">
        <name>(6R)-5,10-methylene-5,6,7,8-tetrahydrofolate</name>
        <dbReference type="ChEBI" id="CHEBI:15636"/>
    </cofactor>
    <text evidence="7">Binds 1 5,10-methenyltetrahydrofolate (MTHF) per subunit.</text>
</comment>
<dbReference type="InterPro" id="IPR014133">
    <property type="entry name" value="Cry_DASH"/>
</dbReference>
<comment type="similarity">
    <text evidence="1 7">Belongs to the DNA photolyase class-1 family.</text>
</comment>
<dbReference type="OrthoDB" id="9772484at2"/>
<dbReference type="Gene3D" id="1.25.40.80">
    <property type="match status" value="1"/>
</dbReference>
<feature type="binding site" evidence="6">
    <location>
        <position position="221"/>
    </location>
    <ligand>
        <name>FAD</name>
        <dbReference type="ChEBI" id="CHEBI:57692"/>
    </ligand>
</feature>
<dbReference type="InterPro" id="IPR006050">
    <property type="entry name" value="DNA_photolyase_N"/>
</dbReference>
<dbReference type="GO" id="GO:0003913">
    <property type="term" value="F:DNA photolyase activity"/>
    <property type="evidence" value="ECO:0007669"/>
    <property type="project" value="InterPro"/>
</dbReference>
<keyword evidence="5 7" id="KW-0157">Chromophore</keyword>
<dbReference type="SUPFAM" id="SSF52425">
    <property type="entry name" value="Cryptochrome/photolyase, N-terminal domain"/>
    <property type="match status" value="1"/>
</dbReference>
<dbReference type="InterPro" id="IPR014729">
    <property type="entry name" value="Rossmann-like_a/b/a_fold"/>
</dbReference>
<dbReference type="Pfam" id="PF03441">
    <property type="entry name" value="FAD_binding_7"/>
    <property type="match status" value="1"/>
</dbReference>
<keyword evidence="10" id="KW-1185">Reference proteome</keyword>
<proteinExistence type="inferred from homology"/>
<dbReference type="PRINTS" id="PR00147">
    <property type="entry name" value="DNAPHOTLYASE"/>
</dbReference>
<feature type="binding site" evidence="6">
    <location>
        <begin position="373"/>
        <end position="375"/>
    </location>
    <ligand>
        <name>FAD</name>
        <dbReference type="ChEBI" id="CHEBI:57692"/>
    </ligand>
</feature>
<dbReference type="GO" id="GO:0071949">
    <property type="term" value="F:FAD binding"/>
    <property type="evidence" value="ECO:0007669"/>
    <property type="project" value="TreeGrafter"/>
</dbReference>
<dbReference type="GO" id="GO:0003677">
    <property type="term" value="F:DNA binding"/>
    <property type="evidence" value="ECO:0007669"/>
    <property type="project" value="TreeGrafter"/>
</dbReference>